<evidence type="ECO:0000313" key="3">
    <source>
        <dbReference type="Proteomes" id="UP001146793"/>
    </source>
</evidence>
<evidence type="ECO:0000313" key="2">
    <source>
        <dbReference type="EMBL" id="KAJ3423966.1"/>
    </source>
</evidence>
<dbReference type="EMBL" id="JANTQA010000075">
    <property type="protein sequence ID" value="KAJ3423966.1"/>
    <property type="molecule type" value="Genomic_DNA"/>
</dbReference>
<accession>A0AAV7Y4M7</accession>
<dbReference type="Proteomes" id="UP001146793">
    <property type="component" value="Unassembled WGS sequence"/>
</dbReference>
<sequence>MSENQQPKKNQTKQKTTTKTKKKSEQQDLDYGLEQWEKSRLEWTQNSTKHQFPTKKLYIFDPVMSYRKSKFNVKFATPVRLTEMVHLLVEVWDGENMID</sequence>
<feature type="compositionally biased region" description="Basic residues" evidence="1">
    <location>
        <begin position="10"/>
        <end position="22"/>
    </location>
</feature>
<name>A0AAV7Y4M7_9EUKA</name>
<organism evidence="2 3">
    <name type="scientific">Anaeramoeba flamelloides</name>
    <dbReference type="NCBI Taxonomy" id="1746091"/>
    <lineage>
        <taxon>Eukaryota</taxon>
        <taxon>Metamonada</taxon>
        <taxon>Anaeramoebidae</taxon>
        <taxon>Anaeramoeba</taxon>
    </lineage>
</organism>
<gene>
    <name evidence="2" type="ORF">M0812_29597</name>
</gene>
<proteinExistence type="predicted"/>
<protein>
    <recommendedName>
        <fullName evidence="4">DUF4050 domain-containing protein</fullName>
    </recommendedName>
</protein>
<comment type="caution">
    <text evidence="2">The sequence shown here is derived from an EMBL/GenBank/DDBJ whole genome shotgun (WGS) entry which is preliminary data.</text>
</comment>
<evidence type="ECO:0000256" key="1">
    <source>
        <dbReference type="SAM" id="MobiDB-lite"/>
    </source>
</evidence>
<dbReference type="AlphaFoldDB" id="A0AAV7Y4M7"/>
<reference evidence="2" key="1">
    <citation type="submission" date="2022-08" db="EMBL/GenBank/DDBJ databases">
        <title>Novel sulphate-reducing endosymbionts in the free-living metamonad Anaeramoeba.</title>
        <authorList>
            <person name="Jerlstrom-Hultqvist J."/>
            <person name="Cepicka I."/>
            <person name="Gallot-Lavallee L."/>
            <person name="Salas-Leiva D."/>
            <person name="Curtis B.A."/>
            <person name="Zahonova K."/>
            <person name="Pipaliya S."/>
            <person name="Dacks J."/>
            <person name="Roger A.J."/>
        </authorList>
    </citation>
    <scope>NUCLEOTIDE SEQUENCE</scope>
    <source>
        <strain evidence="2">Busselton2</strain>
    </source>
</reference>
<evidence type="ECO:0008006" key="4">
    <source>
        <dbReference type="Google" id="ProtNLM"/>
    </source>
</evidence>
<feature type="region of interest" description="Disordered" evidence="1">
    <location>
        <begin position="1"/>
        <end position="29"/>
    </location>
</feature>